<accession>A0ABX0M4Y3</accession>
<evidence type="ECO:0000313" key="3">
    <source>
        <dbReference type="Proteomes" id="UP000819052"/>
    </source>
</evidence>
<keyword evidence="3" id="KW-1185">Reference proteome</keyword>
<protein>
    <submittedName>
        <fullName evidence="2">PEP-CTERM sorting domain-containing protein</fullName>
    </submittedName>
</protein>
<sequence>MIYVNVTLVCSLHFKLMPCLRLSFRIGFCPTRVYWKRIFMPPLVTKRNALLALALALSTTVAAHAQNASASASLGKLRIELIDLDPADGVAPKLTLAPPEKVSNGSSAFVYSPRSNLSDYDLQAGAASAAINSPQGQAAASATGMQLEAAANYANPLGGATYVSSEATGYVGFKLTRATRMIVTVDASVSGDGDGRRNKTKASAGLSGQFDDERGIWISDSLAWTQGREEDELSISMETLYGSLYGWLWITANTELTFNESALPVPEPAAPAMLLAGLAVLAGYARKKARQPA</sequence>
<organism evidence="2 3">
    <name type="scientific">Massilia aquatica</name>
    <dbReference type="NCBI Taxonomy" id="2609000"/>
    <lineage>
        <taxon>Bacteria</taxon>
        <taxon>Pseudomonadati</taxon>
        <taxon>Pseudomonadota</taxon>
        <taxon>Betaproteobacteria</taxon>
        <taxon>Burkholderiales</taxon>
        <taxon>Oxalobacteraceae</taxon>
        <taxon>Telluria group</taxon>
        <taxon>Massilia</taxon>
    </lineage>
</organism>
<name>A0ABX0M4Y3_9BURK</name>
<proteinExistence type="predicted"/>
<dbReference type="Pfam" id="PF07589">
    <property type="entry name" value="PEP-CTERM"/>
    <property type="match status" value="1"/>
</dbReference>
<comment type="caution">
    <text evidence="2">The sequence shown here is derived from an EMBL/GenBank/DDBJ whole genome shotgun (WGS) entry which is preliminary data.</text>
</comment>
<reference evidence="2 3" key="1">
    <citation type="submission" date="2019-09" db="EMBL/GenBank/DDBJ databases">
        <title>Taxonomy of Antarctic Massilia spp.: description of Massilia rubra sp. nov., Massilia aquatica sp. nov., Massilia mucilaginosa sp. nov., Massilia frigida sp. nov. isolated from streams, lakes and regoliths.</title>
        <authorList>
            <person name="Holochova P."/>
            <person name="Sedlacek I."/>
            <person name="Kralova S."/>
            <person name="Maslanova I."/>
            <person name="Busse H.-J."/>
            <person name="Stankova E."/>
            <person name="Vrbovska V."/>
            <person name="Kovarovic V."/>
            <person name="Bartak M."/>
            <person name="Svec P."/>
            <person name="Pantucek R."/>
        </authorList>
    </citation>
    <scope>NUCLEOTIDE SEQUENCE [LARGE SCALE GENOMIC DNA]</scope>
    <source>
        <strain evidence="2 3">CCM 8693</strain>
    </source>
</reference>
<gene>
    <name evidence="2" type="ORF">F1609_05135</name>
</gene>
<dbReference type="InterPro" id="IPR013424">
    <property type="entry name" value="Ice-binding_C"/>
</dbReference>
<dbReference type="NCBIfam" id="TIGR02595">
    <property type="entry name" value="PEP_CTERM"/>
    <property type="match status" value="1"/>
</dbReference>
<dbReference type="Proteomes" id="UP000819052">
    <property type="component" value="Unassembled WGS sequence"/>
</dbReference>
<evidence type="ECO:0000259" key="1">
    <source>
        <dbReference type="Pfam" id="PF07589"/>
    </source>
</evidence>
<feature type="domain" description="Ice-binding protein C-terminal" evidence="1">
    <location>
        <begin position="264"/>
        <end position="288"/>
    </location>
</feature>
<dbReference type="EMBL" id="VVIW01000002">
    <property type="protein sequence ID" value="NHZ39555.1"/>
    <property type="molecule type" value="Genomic_DNA"/>
</dbReference>
<evidence type="ECO:0000313" key="2">
    <source>
        <dbReference type="EMBL" id="NHZ39555.1"/>
    </source>
</evidence>